<dbReference type="AlphaFoldDB" id="A0A1E3S384"/>
<dbReference type="OrthoDB" id="4565362at2"/>
<evidence type="ECO:0008006" key="3">
    <source>
        <dbReference type="Google" id="ProtNLM"/>
    </source>
</evidence>
<dbReference type="SUPFAM" id="SSF88659">
    <property type="entry name" value="Sigma3 and sigma4 domains of RNA polymerase sigma factors"/>
    <property type="match status" value="1"/>
</dbReference>
<dbReference type="EMBL" id="MVHT01000161">
    <property type="protein sequence ID" value="ORA91522.1"/>
    <property type="molecule type" value="Genomic_DNA"/>
</dbReference>
<evidence type="ECO:0000313" key="1">
    <source>
        <dbReference type="EMBL" id="ORA91522.1"/>
    </source>
</evidence>
<name>A0A1E3S384_MYCIE</name>
<evidence type="ECO:0000313" key="2">
    <source>
        <dbReference type="Proteomes" id="UP000192739"/>
    </source>
</evidence>
<dbReference type="InterPro" id="IPR013324">
    <property type="entry name" value="RNA_pol_sigma_r3/r4-like"/>
</dbReference>
<sequence>MGEDYEAALRSLPEPLALALRLHDAGATHEVIGEQLHIEPEGVSTLLDLAHRKLDSALHRRPG</sequence>
<accession>A0A1E3S384</accession>
<proteinExistence type="predicted"/>
<comment type="caution">
    <text evidence="1">The sequence shown here is derived from an EMBL/GenBank/DDBJ whole genome shotgun (WGS) entry which is preliminary data.</text>
</comment>
<dbReference type="Gene3D" id="1.10.10.10">
    <property type="entry name" value="Winged helix-like DNA-binding domain superfamily/Winged helix DNA-binding domain"/>
    <property type="match status" value="1"/>
</dbReference>
<keyword evidence="2" id="KW-1185">Reference proteome</keyword>
<dbReference type="InterPro" id="IPR036388">
    <property type="entry name" value="WH-like_DNA-bd_sf"/>
</dbReference>
<reference evidence="1 2" key="1">
    <citation type="submission" date="2017-02" db="EMBL/GenBank/DDBJ databases">
        <title>The new phylogeny of genus Mycobacterium.</title>
        <authorList>
            <person name="Tortoli E."/>
            <person name="Trovato A."/>
            <person name="Cirillo D.M."/>
        </authorList>
    </citation>
    <scope>NUCLEOTIDE SEQUENCE [LARGE SCALE GENOMIC DNA]</scope>
    <source>
        <strain evidence="1 2">DSM 44049</strain>
    </source>
</reference>
<dbReference type="Proteomes" id="UP000192739">
    <property type="component" value="Unassembled WGS sequence"/>
</dbReference>
<organism evidence="1 2">
    <name type="scientific">Mycobacterium intermedium</name>
    <dbReference type="NCBI Taxonomy" id="28445"/>
    <lineage>
        <taxon>Bacteria</taxon>
        <taxon>Bacillati</taxon>
        <taxon>Actinomycetota</taxon>
        <taxon>Actinomycetes</taxon>
        <taxon>Mycobacteriales</taxon>
        <taxon>Mycobacteriaceae</taxon>
        <taxon>Mycobacterium</taxon>
        <taxon>Mycobacterium simiae complex</taxon>
    </lineage>
</organism>
<dbReference type="RefSeq" id="WP_069422590.1">
    <property type="nucleotide sequence ID" value="NZ_CBCRZH010000163.1"/>
</dbReference>
<protein>
    <recommendedName>
        <fullName evidence="3">RNA polymerase sigma factor 70 region 4 type 2 domain-containing protein</fullName>
    </recommendedName>
</protein>
<gene>
    <name evidence="1" type="ORF">BST27_29450</name>
</gene>